<evidence type="ECO:0000313" key="2">
    <source>
        <dbReference type="Proteomes" id="UP001055811"/>
    </source>
</evidence>
<accession>A0ACB9BRI6</accession>
<evidence type="ECO:0000313" key="1">
    <source>
        <dbReference type="EMBL" id="KAI3724663.1"/>
    </source>
</evidence>
<reference evidence="2" key="1">
    <citation type="journal article" date="2022" name="Mol. Ecol. Resour.">
        <title>The genomes of chicory, endive, great burdock and yacon provide insights into Asteraceae palaeo-polyploidization history and plant inulin production.</title>
        <authorList>
            <person name="Fan W."/>
            <person name="Wang S."/>
            <person name="Wang H."/>
            <person name="Wang A."/>
            <person name="Jiang F."/>
            <person name="Liu H."/>
            <person name="Zhao H."/>
            <person name="Xu D."/>
            <person name="Zhang Y."/>
        </authorList>
    </citation>
    <scope>NUCLEOTIDE SEQUENCE [LARGE SCALE GENOMIC DNA]</scope>
    <source>
        <strain evidence="2">cv. Punajuju</strain>
    </source>
</reference>
<protein>
    <submittedName>
        <fullName evidence="1">Uncharacterized protein</fullName>
    </submittedName>
</protein>
<organism evidence="1 2">
    <name type="scientific">Cichorium intybus</name>
    <name type="common">Chicory</name>
    <dbReference type="NCBI Taxonomy" id="13427"/>
    <lineage>
        <taxon>Eukaryota</taxon>
        <taxon>Viridiplantae</taxon>
        <taxon>Streptophyta</taxon>
        <taxon>Embryophyta</taxon>
        <taxon>Tracheophyta</taxon>
        <taxon>Spermatophyta</taxon>
        <taxon>Magnoliopsida</taxon>
        <taxon>eudicotyledons</taxon>
        <taxon>Gunneridae</taxon>
        <taxon>Pentapetalae</taxon>
        <taxon>asterids</taxon>
        <taxon>campanulids</taxon>
        <taxon>Asterales</taxon>
        <taxon>Asteraceae</taxon>
        <taxon>Cichorioideae</taxon>
        <taxon>Cichorieae</taxon>
        <taxon>Cichoriinae</taxon>
        <taxon>Cichorium</taxon>
    </lineage>
</organism>
<comment type="caution">
    <text evidence="1">The sequence shown here is derived from an EMBL/GenBank/DDBJ whole genome shotgun (WGS) entry which is preliminary data.</text>
</comment>
<sequence>MDLSTDGLVDGMMVEDGLSEGSDENGIDFAAAAGIDRDSRDGKAGRDEGDGIDSDHGGTLIDGMVMDSSSSDGSDGKDGGGSSESLLKPADGGDKAQTVDLDKAGLSLLPHSPTLSTLRNMSPATFEPIINDKIVGLGNSSPPLSIDLSLPKGQKLNYVLNQGGYETLFNENVLSSEHPMLDEVNLDHPLLDKVNIVPEYVNPSPCAFNIPHVDPVTLTPHPSIFGPKPISSSSLLGPLPKHTKNKDTSIHPVHVSSSSLTHLKKKDKPHVKHYNPQPPINIITPNPL</sequence>
<gene>
    <name evidence="1" type="ORF">L2E82_36448</name>
</gene>
<keyword evidence="2" id="KW-1185">Reference proteome</keyword>
<reference evidence="1 2" key="2">
    <citation type="journal article" date="2022" name="Mol. Ecol. Resour.">
        <title>The genomes of chicory, endive, great burdock and yacon provide insights into Asteraceae paleo-polyploidization history and plant inulin production.</title>
        <authorList>
            <person name="Fan W."/>
            <person name="Wang S."/>
            <person name="Wang H."/>
            <person name="Wang A."/>
            <person name="Jiang F."/>
            <person name="Liu H."/>
            <person name="Zhao H."/>
            <person name="Xu D."/>
            <person name="Zhang Y."/>
        </authorList>
    </citation>
    <scope>NUCLEOTIDE SEQUENCE [LARGE SCALE GENOMIC DNA]</scope>
    <source>
        <strain evidence="2">cv. Punajuju</strain>
        <tissue evidence="1">Leaves</tissue>
    </source>
</reference>
<proteinExistence type="predicted"/>
<dbReference type="Proteomes" id="UP001055811">
    <property type="component" value="Linkage Group LG06"/>
</dbReference>
<name>A0ACB9BRI6_CICIN</name>
<dbReference type="EMBL" id="CM042014">
    <property type="protein sequence ID" value="KAI3724663.1"/>
    <property type="molecule type" value="Genomic_DNA"/>
</dbReference>